<protein>
    <recommendedName>
        <fullName evidence="2">BTB domain-containing protein</fullName>
    </recommendedName>
</protein>
<dbReference type="InterPro" id="IPR000210">
    <property type="entry name" value="BTB/POZ_dom"/>
</dbReference>
<evidence type="ECO:0000259" key="2">
    <source>
        <dbReference type="PROSITE" id="PS50097"/>
    </source>
</evidence>
<feature type="compositionally biased region" description="Low complexity" evidence="1">
    <location>
        <begin position="238"/>
        <end position="275"/>
    </location>
</feature>
<gene>
    <name evidence="3" type="ORF">BC936DRAFT_145206</name>
</gene>
<evidence type="ECO:0000256" key="1">
    <source>
        <dbReference type="SAM" id="MobiDB-lite"/>
    </source>
</evidence>
<feature type="region of interest" description="Disordered" evidence="1">
    <location>
        <begin position="222"/>
        <end position="276"/>
    </location>
</feature>
<organism evidence="3 4">
    <name type="scientific">Jimgerdemannia flammicorona</name>
    <dbReference type="NCBI Taxonomy" id="994334"/>
    <lineage>
        <taxon>Eukaryota</taxon>
        <taxon>Fungi</taxon>
        <taxon>Fungi incertae sedis</taxon>
        <taxon>Mucoromycota</taxon>
        <taxon>Mucoromycotina</taxon>
        <taxon>Endogonomycetes</taxon>
        <taxon>Endogonales</taxon>
        <taxon>Endogonaceae</taxon>
        <taxon>Jimgerdemannia</taxon>
    </lineage>
</organism>
<dbReference type="Pfam" id="PF00651">
    <property type="entry name" value="BTB"/>
    <property type="match status" value="1"/>
</dbReference>
<evidence type="ECO:0000313" key="3">
    <source>
        <dbReference type="EMBL" id="RUP47894.1"/>
    </source>
</evidence>
<dbReference type="PANTHER" id="PTHR47843">
    <property type="entry name" value="BTB DOMAIN-CONTAINING PROTEIN-RELATED"/>
    <property type="match status" value="1"/>
</dbReference>
<dbReference type="EMBL" id="RBNI01003983">
    <property type="protein sequence ID" value="RUP47894.1"/>
    <property type="molecule type" value="Genomic_DNA"/>
</dbReference>
<dbReference type="Gene3D" id="3.30.710.10">
    <property type="entry name" value="Potassium Channel Kv1.1, Chain A"/>
    <property type="match status" value="1"/>
</dbReference>
<reference evidence="3 4" key="1">
    <citation type="journal article" date="2018" name="New Phytol.">
        <title>Phylogenomics of Endogonaceae and evolution of mycorrhizas within Mucoromycota.</title>
        <authorList>
            <person name="Chang Y."/>
            <person name="Desiro A."/>
            <person name="Na H."/>
            <person name="Sandor L."/>
            <person name="Lipzen A."/>
            <person name="Clum A."/>
            <person name="Barry K."/>
            <person name="Grigoriev I.V."/>
            <person name="Martin F.M."/>
            <person name="Stajich J.E."/>
            <person name="Smith M.E."/>
            <person name="Bonito G."/>
            <person name="Spatafora J.W."/>
        </authorList>
    </citation>
    <scope>NUCLEOTIDE SEQUENCE [LARGE SCALE GENOMIC DNA]</scope>
    <source>
        <strain evidence="3 4">GMNB39</strain>
    </source>
</reference>
<dbReference type="SUPFAM" id="SSF54695">
    <property type="entry name" value="POZ domain"/>
    <property type="match status" value="1"/>
</dbReference>
<comment type="caution">
    <text evidence="3">The sequence shown here is derived from an EMBL/GenBank/DDBJ whole genome shotgun (WGS) entry which is preliminary data.</text>
</comment>
<dbReference type="AlphaFoldDB" id="A0A433DAN4"/>
<keyword evidence="4" id="KW-1185">Reference proteome</keyword>
<feature type="domain" description="BTB" evidence="2">
    <location>
        <begin position="265"/>
        <end position="335"/>
    </location>
</feature>
<dbReference type="SMART" id="SM00225">
    <property type="entry name" value="BTB"/>
    <property type="match status" value="1"/>
</dbReference>
<dbReference type="PROSITE" id="PS50097">
    <property type="entry name" value="BTB"/>
    <property type="match status" value="1"/>
</dbReference>
<accession>A0A433DAN4</accession>
<dbReference type="PANTHER" id="PTHR47843:SF5">
    <property type="entry name" value="BTB_POZ DOMAIN PROTEIN"/>
    <property type="match status" value="1"/>
</dbReference>
<feature type="region of interest" description="Disordered" evidence="1">
    <location>
        <begin position="337"/>
        <end position="368"/>
    </location>
</feature>
<feature type="compositionally biased region" description="Low complexity" evidence="1">
    <location>
        <begin position="340"/>
        <end position="361"/>
    </location>
</feature>
<feature type="compositionally biased region" description="Pro residues" evidence="1">
    <location>
        <begin position="228"/>
        <end position="237"/>
    </location>
</feature>
<dbReference type="InterPro" id="IPR011333">
    <property type="entry name" value="SKP1/BTB/POZ_sf"/>
</dbReference>
<dbReference type="CDD" id="cd18186">
    <property type="entry name" value="BTB_POZ_ZBTB_KLHL-like"/>
    <property type="match status" value="1"/>
</dbReference>
<evidence type="ECO:0000313" key="4">
    <source>
        <dbReference type="Proteomes" id="UP000268093"/>
    </source>
</evidence>
<proteinExistence type="predicted"/>
<name>A0A433DAN4_9FUNG</name>
<dbReference type="OrthoDB" id="6359816at2759"/>
<dbReference type="Proteomes" id="UP000268093">
    <property type="component" value="Unassembled WGS sequence"/>
</dbReference>
<sequence length="475" mass="52958">MEAHTVYRDQPFTDPEGIAFEGTSSPFITYTYRWKDVDLTTNWEKWSPIWGRPGGWTWKLKFYPVLDQGHSVRTYGLYLVCIPTVSEELSTGPNSWRRDVKSINLIALNRDGFALRNYTTRTVYCEQELRRGYKAYIDDEVLYRDSGVAATKRIDVVCKIRYMAEHERIDMSKVEEMGLGAAGLMHGSMEMAETGEEVLADGFEELVNNPKYSDLTIIVGGGPANVDAPPPPPPPAPLSSTTSITTTTSPLSVTTPTPTSPTSPTSTSTATNYPPQQSFHAHKSILCTRSSFFSRLCDTPMRETLTNTVRLPEDDPRTFATLLRYFYTGRYHDAADVDLTDPSSTSTSTSVSSTSTLLPDSHSGPPTLTALRHAHRARVFVAADKYGALRLKRHVRAVMIQSLSVENLVQVIRFAYGTPEAGEDEELRNAVCVFAARQMGRLKQVPEFKELIESGGRYAKFAFDVMDRMDALKVA</sequence>